<organism evidence="4 6">
    <name type="scientific">Haladaptatus paucihalophilus DX253</name>
    <dbReference type="NCBI Taxonomy" id="797209"/>
    <lineage>
        <taxon>Archaea</taxon>
        <taxon>Methanobacteriati</taxon>
        <taxon>Methanobacteriota</taxon>
        <taxon>Stenosarchaea group</taxon>
        <taxon>Halobacteria</taxon>
        <taxon>Halobacteriales</taxon>
        <taxon>Haladaptataceae</taxon>
        <taxon>Haladaptatus</taxon>
    </lineage>
</organism>
<keyword evidence="2" id="KW-0472">Membrane</keyword>
<evidence type="ECO:0000313" key="4">
    <source>
        <dbReference type="EMBL" id="EFW92729.1"/>
    </source>
</evidence>
<dbReference type="OrthoDB" id="11368at2157"/>
<dbReference type="PATRIC" id="fig|797209.4.peg.1526"/>
<accession>E7QRW0</accession>
<reference evidence="4 6" key="1">
    <citation type="journal article" date="2014" name="ISME J.">
        <title>Trehalose/2-sulfotrehalose biosynthesis and glycine-betaine uptake are widely spread mechanisms for osmoadaptation in the Halobacteriales.</title>
        <authorList>
            <person name="Youssef N.H."/>
            <person name="Savage-Ashlock K.N."/>
            <person name="McCully A.L."/>
            <person name="Luedtke B."/>
            <person name="Shaw E.I."/>
            <person name="Hoff W.D."/>
            <person name="Elshahed M.S."/>
        </authorList>
    </citation>
    <scope>NUCLEOTIDE SEQUENCE [LARGE SCALE GENOMIC DNA]</scope>
    <source>
        <strain evidence="4 6">DX253</strain>
    </source>
</reference>
<dbReference type="STRING" id="797209.GCA_000376445_00212"/>
<dbReference type="InterPro" id="IPR001845">
    <property type="entry name" value="HTH_ArsR_DNA-bd_dom"/>
</dbReference>
<dbReference type="eggNOG" id="arCOG01685">
    <property type="taxonomic scope" value="Archaea"/>
</dbReference>
<feature type="region of interest" description="Disordered" evidence="1">
    <location>
        <begin position="160"/>
        <end position="200"/>
    </location>
</feature>
<keyword evidence="2" id="KW-0812">Transmembrane</keyword>
<dbReference type="SMART" id="SM00418">
    <property type="entry name" value="HTH_ARSR"/>
    <property type="match status" value="1"/>
</dbReference>
<dbReference type="EMBL" id="AEMG01000006">
    <property type="protein sequence ID" value="EFW92729.1"/>
    <property type="molecule type" value="Genomic_DNA"/>
</dbReference>
<protein>
    <submittedName>
        <fullName evidence="4">ArsR family regulatory protein</fullName>
    </submittedName>
    <submittedName>
        <fullName evidence="5">Transcriptional regulator, ArsR family</fullName>
    </submittedName>
</protein>
<evidence type="ECO:0000313" key="5">
    <source>
        <dbReference type="EMBL" id="SHK14305.1"/>
    </source>
</evidence>
<gene>
    <name evidence="5" type="ORF">SAMN05444342_0728</name>
    <name evidence="4" type="ORF">ZOD2009_07664</name>
</gene>
<feature type="transmembrane region" description="Helical" evidence="2">
    <location>
        <begin position="244"/>
        <end position="262"/>
    </location>
</feature>
<evidence type="ECO:0000256" key="2">
    <source>
        <dbReference type="SAM" id="Phobius"/>
    </source>
</evidence>
<dbReference type="InterPro" id="IPR011991">
    <property type="entry name" value="ArsR-like_HTH"/>
</dbReference>
<feature type="domain" description="HTH arsR-type" evidence="3">
    <location>
        <begin position="31"/>
        <end position="115"/>
    </location>
</feature>
<dbReference type="Proteomes" id="UP000184203">
    <property type="component" value="Unassembled WGS sequence"/>
</dbReference>
<dbReference type="CDD" id="cd00090">
    <property type="entry name" value="HTH_ARSR"/>
    <property type="match status" value="1"/>
</dbReference>
<feature type="compositionally biased region" description="Low complexity" evidence="1">
    <location>
        <begin position="169"/>
        <end position="191"/>
    </location>
</feature>
<dbReference type="InterPro" id="IPR036388">
    <property type="entry name" value="WH-like_DNA-bd_sf"/>
</dbReference>
<evidence type="ECO:0000313" key="7">
    <source>
        <dbReference type="Proteomes" id="UP000184203"/>
    </source>
</evidence>
<evidence type="ECO:0000313" key="6">
    <source>
        <dbReference type="Proteomes" id="UP000003751"/>
    </source>
</evidence>
<dbReference type="Gene3D" id="1.10.10.10">
    <property type="entry name" value="Winged helix-like DNA-binding domain superfamily/Winged helix DNA-binding domain"/>
    <property type="match status" value="1"/>
</dbReference>
<keyword evidence="2" id="KW-1133">Transmembrane helix</keyword>
<dbReference type="EMBL" id="FRAN01000001">
    <property type="protein sequence ID" value="SHK14305.1"/>
    <property type="molecule type" value="Genomic_DNA"/>
</dbReference>
<dbReference type="Pfam" id="PF12840">
    <property type="entry name" value="HTH_20"/>
    <property type="match status" value="1"/>
</dbReference>
<dbReference type="AlphaFoldDB" id="E7QRW0"/>
<dbReference type="InterPro" id="IPR056525">
    <property type="entry name" value="HVO_1552_C"/>
</dbReference>
<dbReference type="GO" id="GO:0003700">
    <property type="term" value="F:DNA-binding transcription factor activity"/>
    <property type="evidence" value="ECO:0007669"/>
    <property type="project" value="InterPro"/>
</dbReference>
<evidence type="ECO:0000256" key="1">
    <source>
        <dbReference type="SAM" id="MobiDB-lite"/>
    </source>
</evidence>
<dbReference type="Proteomes" id="UP000003751">
    <property type="component" value="Unassembled WGS sequence"/>
</dbReference>
<evidence type="ECO:0000259" key="3">
    <source>
        <dbReference type="SMART" id="SM00418"/>
    </source>
</evidence>
<reference evidence="7" key="3">
    <citation type="submission" date="2016-11" db="EMBL/GenBank/DDBJ databases">
        <authorList>
            <person name="Varghese N."/>
            <person name="Submissions S."/>
        </authorList>
    </citation>
    <scope>NUCLEOTIDE SEQUENCE [LARGE SCALE GENOMIC DNA]</scope>
    <source>
        <strain evidence="7">DX253</strain>
    </source>
</reference>
<dbReference type="RefSeq" id="WP_007978565.1">
    <property type="nucleotide sequence ID" value="NZ_AEMG01000006.1"/>
</dbReference>
<dbReference type="Pfam" id="PF24267">
    <property type="entry name" value="HVO_1552_C"/>
    <property type="match status" value="1"/>
</dbReference>
<dbReference type="SUPFAM" id="SSF46785">
    <property type="entry name" value="Winged helix' DNA-binding domain"/>
    <property type="match status" value="1"/>
</dbReference>
<keyword evidence="7" id="KW-1185">Reference proteome</keyword>
<dbReference type="InterPro" id="IPR036390">
    <property type="entry name" value="WH_DNA-bd_sf"/>
</dbReference>
<reference evidence="5" key="2">
    <citation type="submission" date="2016-11" db="EMBL/GenBank/DDBJ databases">
        <authorList>
            <person name="Jaros S."/>
            <person name="Januszkiewicz K."/>
            <person name="Wedrychowicz H."/>
        </authorList>
    </citation>
    <scope>NUCLEOTIDE SEQUENCE [LARGE SCALE GENOMIC DNA]</scope>
    <source>
        <strain evidence="5">DX253</strain>
    </source>
</reference>
<sequence>MVDFLPSTVDSVADEDRDPRVVGVDSEDADALVAALSSQTGRDILAALYEEPATPATIAERVETSLQNVQYHLGKLEDGNLVEVADTAYSSKGREMKVYAPTAEPLVLFAGNESDTVGLKSALSNLFGGLGILGLASLVVQRLATNRPIIGPIFQMGSSGNTDSGEKVATTTARSADAGGSAGNAATTTHAPADGGTTHEAARTTAEAATTVADKTTTALHASTTSTTRTIAESASGAGIPPGALFFAGGALILVLAFFVWYRREKRSGQR</sequence>
<proteinExistence type="predicted"/>
<name>E7QRW0_HALPU</name>